<dbReference type="SMART" id="SM00434">
    <property type="entry name" value="TOP4c"/>
    <property type="match status" value="1"/>
</dbReference>
<evidence type="ECO:0000256" key="6">
    <source>
        <dbReference type="ARBA" id="ARBA00023125"/>
    </source>
</evidence>
<dbReference type="PROSITE" id="PS52040">
    <property type="entry name" value="TOPO_IIA"/>
    <property type="match status" value="1"/>
</dbReference>
<dbReference type="SUPFAM" id="SSF101904">
    <property type="entry name" value="GyrA/ParC C-terminal domain-like"/>
    <property type="match status" value="1"/>
</dbReference>
<feature type="domain" description="Topo IIA-type catalytic" evidence="12">
    <location>
        <begin position="33"/>
        <end position="496"/>
    </location>
</feature>
<dbReference type="Proteomes" id="UP000276282">
    <property type="component" value="Unassembled WGS sequence"/>
</dbReference>
<dbReference type="GO" id="GO:0005737">
    <property type="term" value="C:cytoplasm"/>
    <property type="evidence" value="ECO:0007669"/>
    <property type="project" value="UniProtKB-SubCell"/>
</dbReference>
<proteinExistence type="inferred from homology"/>
<dbReference type="FunFam" id="3.30.1360.40:FF:000002">
    <property type="entry name" value="DNA gyrase subunit A"/>
    <property type="match status" value="1"/>
</dbReference>
<dbReference type="InterPro" id="IPR002205">
    <property type="entry name" value="Topo_IIA_dom_A"/>
</dbReference>
<dbReference type="Pfam" id="PF03989">
    <property type="entry name" value="DNA_gyraseA_C"/>
    <property type="match status" value="6"/>
</dbReference>
<feature type="active site" description="O-(5'-phospho-DNA)-tyrosine intermediate" evidence="9 10">
    <location>
        <position position="121"/>
    </location>
</feature>
<evidence type="ECO:0000259" key="12">
    <source>
        <dbReference type="PROSITE" id="PS52040"/>
    </source>
</evidence>
<dbReference type="InterPro" id="IPR050220">
    <property type="entry name" value="Type_II_DNA_Topoisomerases"/>
</dbReference>
<comment type="catalytic activity">
    <reaction evidence="1 9 10">
        <text>ATP-dependent breakage, passage and rejoining of double-stranded DNA.</text>
        <dbReference type="EC" id="5.6.2.2"/>
    </reaction>
</comment>
<keyword evidence="7 9" id="KW-0413">Isomerase</keyword>
<comment type="subcellular location">
    <subcellularLocation>
        <location evidence="9">Cytoplasm</location>
    </subcellularLocation>
</comment>
<dbReference type="NCBIfam" id="TIGR01063">
    <property type="entry name" value="gyrA"/>
    <property type="match status" value="1"/>
</dbReference>
<evidence type="ECO:0000256" key="8">
    <source>
        <dbReference type="ARBA" id="ARBA00063644"/>
    </source>
</evidence>
<dbReference type="SUPFAM" id="SSF56719">
    <property type="entry name" value="Type II DNA topoisomerase"/>
    <property type="match status" value="1"/>
</dbReference>
<dbReference type="GO" id="GO:0009330">
    <property type="term" value="C:DNA topoisomerase type II (double strand cut, ATP-hydrolyzing) complex"/>
    <property type="evidence" value="ECO:0007669"/>
    <property type="project" value="TreeGrafter"/>
</dbReference>
<evidence type="ECO:0000256" key="4">
    <source>
        <dbReference type="ARBA" id="ARBA00022840"/>
    </source>
</evidence>
<dbReference type="EC" id="5.6.2.2" evidence="9"/>
<dbReference type="EMBL" id="RBLG01000002">
    <property type="protein sequence ID" value="RKS53219.1"/>
    <property type="molecule type" value="Genomic_DNA"/>
</dbReference>
<name>A0A495PWU0_9FLAO</name>
<dbReference type="AlphaFoldDB" id="A0A495PWU0"/>
<dbReference type="GO" id="GO:0005524">
    <property type="term" value="F:ATP binding"/>
    <property type="evidence" value="ECO:0007669"/>
    <property type="project" value="UniProtKB-UniRule"/>
</dbReference>
<accession>A0A495PWU0</accession>
<evidence type="ECO:0000256" key="9">
    <source>
        <dbReference type="HAMAP-Rule" id="MF_01897"/>
    </source>
</evidence>
<evidence type="ECO:0000256" key="1">
    <source>
        <dbReference type="ARBA" id="ARBA00000185"/>
    </source>
</evidence>
<organism evidence="13 14">
    <name type="scientific">Gillisia mitskevichiae</name>
    <dbReference type="NCBI Taxonomy" id="270921"/>
    <lineage>
        <taxon>Bacteria</taxon>
        <taxon>Pseudomonadati</taxon>
        <taxon>Bacteroidota</taxon>
        <taxon>Flavobacteriia</taxon>
        <taxon>Flavobacteriales</taxon>
        <taxon>Flavobacteriaceae</taxon>
        <taxon>Gillisia</taxon>
    </lineage>
</organism>
<dbReference type="InterPro" id="IPR013757">
    <property type="entry name" value="Topo_IIA_A_a_sf"/>
</dbReference>
<keyword evidence="14" id="KW-1185">Reference proteome</keyword>
<dbReference type="GO" id="GO:0005694">
    <property type="term" value="C:chromosome"/>
    <property type="evidence" value="ECO:0007669"/>
    <property type="project" value="InterPro"/>
</dbReference>
<dbReference type="HAMAP" id="MF_01897">
    <property type="entry name" value="GyrA"/>
    <property type="match status" value="1"/>
</dbReference>
<dbReference type="PANTHER" id="PTHR43493">
    <property type="entry name" value="DNA GYRASE/TOPOISOMERASE SUBUNIT A"/>
    <property type="match status" value="1"/>
</dbReference>
<comment type="similarity">
    <text evidence="2 9">Belongs to the type II topoisomerase GyrA/ParC subunit family.</text>
</comment>
<feature type="short sequence motif" description="GyrA-box" evidence="9">
    <location>
        <begin position="523"/>
        <end position="529"/>
    </location>
</feature>
<dbReference type="Gene3D" id="3.90.199.10">
    <property type="entry name" value="Topoisomerase II, domain 5"/>
    <property type="match status" value="1"/>
</dbReference>
<evidence type="ECO:0000256" key="3">
    <source>
        <dbReference type="ARBA" id="ARBA00022741"/>
    </source>
</evidence>
<dbReference type="Pfam" id="PF00521">
    <property type="entry name" value="DNA_topoisoIV"/>
    <property type="match status" value="1"/>
</dbReference>
<keyword evidence="11" id="KW-0175">Coiled coil</keyword>
<evidence type="ECO:0000256" key="7">
    <source>
        <dbReference type="ARBA" id="ARBA00023235"/>
    </source>
</evidence>
<keyword evidence="3 9" id="KW-0547">Nucleotide-binding</keyword>
<feature type="coiled-coil region" evidence="11">
    <location>
        <begin position="434"/>
        <end position="475"/>
    </location>
</feature>
<evidence type="ECO:0000313" key="13">
    <source>
        <dbReference type="EMBL" id="RKS53219.1"/>
    </source>
</evidence>
<sequence length="845" mass="94980">MAEGEKLIPINIEDEMKSAYIDYSMSVIVSRALPDVRDGLKPVHRRVLFGMHELGIRATGAHKKSARIVGEVLGKYHPHGDTSVYDAMVRMAQEWSLRYMLVDGQGNFGSIDGDSPAAMRYTEARMRKIAEDMLADIDKETVDHRLNFDDTLEEPTVLPTRVPNLLINGASGIAVGMATNMPPHNLSEVIDGTVAYIENNDIEIDELITHIKAPDFPTGGVIYGYDGVREAFKTGRGRVMMRAKSTLEEVHGREAIIVTEIPYQVNKADMIKKTADLVNEKKIEGISTIRDESDRNGMRIVYILKRDAIPNIVLNTLFKHTALQTSFSVNNIALVKGRPEMLNLKDMIVHFVEHRHEVVVRRTQYELRKAEERAHILEGLIIASDNIDEVIALIRSSSNGDEARSKLIERFSLSELQAKAIVEMRLRQLTGLEQDKLRSEYDEIIKTIEDLKDILARKERRMQVITDELLEIKNKYGDERRSVIEYAGGDLSIEDMIPDEQVVITISHAGYIKRTSLTEYKTQNRGGVGQKGSTTRNEDFLEHLFTGTNHQYMIFFTQKGKCFWMRVYEIPEGSKTSKGRAIQNLINIEPDDKVKAFICTQDLKDEEYINNHFVIMATKKGQVKKTSLEQYSRPRINGINAITIREDDELLEAKLTTGNSHVMLAIKSGKAIRFEEEKTRPMGRNASGVRGITLASDEDEVVGMIAVNEMDTDILVVSANGYGKRSKLDDYRITNRGGKGVKTISVTEKTGELVAIKNVSDNDDLMIINRSGLAIRMSVDNLRVMGRATQGVRLINLKSNDAIAAVAKVMKDDEEVEVLLDELSDTEISDENADGTTFVENNEDE</sequence>
<dbReference type="InterPro" id="IPR005743">
    <property type="entry name" value="GyrA"/>
</dbReference>
<comment type="miscellaneous">
    <text evidence="9">Few gyrases are as efficient as E.coli at forming negative supercoils. Not all organisms have 2 type II topoisomerases; in organisms with a single type II topoisomerase this enzyme also has to decatenate newly replicated chromosomes.</text>
</comment>
<evidence type="ECO:0000256" key="2">
    <source>
        <dbReference type="ARBA" id="ARBA00008263"/>
    </source>
</evidence>
<dbReference type="PANTHER" id="PTHR43493:SF5">
    <property type="entry name" value="DNA GYRASE SUBUNIT A, CHLOROPLASTIC_MITOCHONDRIAL"/>
    <property type="match status" value="1"/>
</dbReference>
<dbReference type="NCBIfam" id="NF004044">
    <property type="entry name" value="PRK05561.1"/>
    <property type="match status" value="1"/>
</dbReference>
<dbReference type="GO" id="GO:0034335">
    <property type="term" value="F:DNA negative supercoiling activity"/>
    <property type="evidence" value="ECO:0007669"/>
    <property type="project" value="UniProtKB-ARBA"/>
</dbReference>
<comment type="subunit">
    <text evidence="9">Heterotetramer, composed of two GyrA and two GyrB chains. In the heterotetramer, GyrA contains the active site tyrosine that forms a transient covalent intermediate with DNA, while GyrB binds cofactors and catalyzes ATP hydrolysis.</text>
</comment>
<dbReference type="CDD" id="cd00187">
    <property type="entry name" value="TOP4c"/>
    <property type="match status" value="1"/>
</dbReference>
<dbReference type="Gene3D" id="2.120.10.90">
    <property type="entry name" value="DNA gyrase/topoisomerase IV, subunit A, C-terminal"/>
    <property type="match status" value="1"/>
</dbReference>
<dbReference type="FunFam" id="2.120.10.90:FF:000005">
    <property type="entry name" value="DNA topoisomerase 4 subunit A"/>
    <property type="match status" value="1"/>
</dbReference>
<dbReference type="InterPro" id="IPR013760">
    <property type="entry name" value="Topo_IIA-like_dom_sf"/>
</dbReference>
<reference evidence="13 14" key="1">
    <citation type="submission" date="2018-10" db="EMBL/GenBank/DDBJ databases">
        <title>Genomic Encyclopedia of Archaeal and Bacterial Type Strains, Phase II (KMG-II): from individual species to whole genera.</title>
        <authorList>
            <person name="Goeker M."/>
        </authorList>
    </citation>
    <scope>NUCLEOTIDE SEQUENCE [LARGE SCALE GENOMIC DNA]</scope>
    <source>
        <strain evidence="13 14">DSM 19839</strain>
    </source>
</reference>
<gene>
    <name evidence="9" type="primary">gyrA</name>
    <name evidence="13" type="ORF">BC962_1468</name>
</gene>
<evidence type="ECO:0000313" key="14">
    <source>
        <dbReference type="Proteomes" id="UP000276282"/>
    </source>
</evidence>
<dbReference type="RefSeq" id="WP_121345311.1">
    <property type="nucleotide sequence ID" value="NZ_RBLG01000002.1"/>
</dbReference>
<dbReference type="GO" id="GO:0006265">
    <property type="term" value="P:DNA topological change"/>
    <property type="evidence" value="ECO:0007669"/>
    <property type="project" value="UniProtKB-UniRule"/>
</dbReference>
<protein>
    <recommendedName>
        <fullName evidence="9">DNA gyrase subunit A</fullName>
        <ecNumber evidence="9">5.6.2.2</ecNumber>
    </recommendedName>
</protein>
<keyword evidence="9" id="KW-0963">Cytoplasm</keyword>
<keyword evidence="5 9" id="KW-0799">Topoisomerase</keyword>
<evidence type="ECO:0000256" key="10">
    <source>
        <dbReference type="PROSITE-ProRule" id="PRU01384"/>
    </source>
</evidence>
<keyword evidence="6 9" id="KW-0238">DNA-binding</keyword>
<comment type="caution">
    <text evidence="13">The sequence shown here is derived from an EMBL/GenBank/DDBJ whole genome shotgun (WGS) entry which is preliminary data.</text>
</comment>
<dbReference type="GO" id="GO:0003677">
    <property type="term" value="F:DNA binding"/>
    <property type="evidence" value="ECO:0007669"/>
    <property type="project" value="UniProtKB-UniRule"/>
</dbReference>
<dbReference type="InterPro" id="IPR013758">
    <property type="entry name" value="Topo_IIA_A/C_ab"/>
</dbReference>
<dbReference type="FunFam" id="1.10.268.10:FF:000001">
    <property type="entry name" value="DNA gyrase subunit A"/>
    <property type="match status" value="1"/>
</dbReference>
<comment type="subunit">
    <text evidence="8">Heterotetramer composed of ParC and ParE.</text>
</comment>
<dbReference type="GO" id="GO:0006261">
    <property type="term" value="P:DNA-templated DNA replication"/>
    <property type="evidence" value="ECO:0007669"/>
    <property type="project" value="UniProtKB-UniRule"/>
</dbReference>
<keyword evidence="4 9" id="KW-0067">ATP-binding</keyword>
<dbReference type="Gene3D" id="3.30.1360.40">
    <property type="match status" value="1"/>
</dbReference>
<evidence type="ECO:0000256" key="11">
    <source>
        <dbReference type="SAM" id="Coils"/>
    </source>
</evidence>
<comment type="function">
    <text evidence="9">A type II topoisomerase that negatively supercoils closed circular double-stranded (ds) DNA in an ATP-dependent manner to modulate DNA topology and maintain chromosomes in an underwound state. Negative supercoiling favors strand separation, and DNA replication, transcription, recombination and repair, all of which involve strand separation. Also able to catalyze the interconversion of other topological isomers of dsDNA rings, including catenanes and knotted rings. Type II topoisomerases break and join 2 DNA strands simultaneously in an ATP-dependent manner.</text>
</comment>
<dbReference type="InterPro" id="IPR006691">
    <property type="entry name" value="GyrA/parC_rep"/>
</dbReference>
<dbReference type="NCBIfam" id="NF004043">
    <property type="entry name" value="PRK05560.1"/>
    <property type="match status" value="1"/>
</dbReference>
<dbReference type="FunFam" id="3.90.199.10:FF:000001">
    <property type="entry name" value="DNA gyrase subunit A"/>
    <property type="match status" value="1"/>
</dbReference>
<dbReference type="InterPro" id="IPR035516">
    <property type="entry name" value="Gyrase/topoIV_suA_C"/>
</dbReference>
<dbReference type="Gene3D" id="1.10.268.10">
    <property type="entry name" value="Topoisomerase, domain 3"/>
    <property type="match status" value="1"/>
</dbReference>
<dbReference type="OrthoDB" id="9806486at2"/>
<evidence type="ECO:0000256" key="5">
    <source>
        <dbReference type="ARBA" id="ARBA00023029"/>
    </source>
</evidence>